<dbReference type="AlphaFoldDB" id="A0A4R2H846"/>
<feature type="transmembrane region" description="Helical" evidence="2">
    <location>
        <begin position="72"/>
        <end position="97"/>
    </location>
</feature>
<keyword evidence="2" id="KW-0472">Membrane</keyword>
<feature type="transmembrane region" description="Helical" evidence="2">
    <location>
        <begin position="166"/>
        <end position="187"/>
    </location>
</feature>
<evidence type="ECO:0000313" key="4">
    <source>
        <dbReference type="Proteomes" id="UP000294508"/>
    </source>
</evidence>
<feature type="compositionally biased region" description="Basic and acidic residues" evidence="1">
    <location>
        <begin position="19"/>
        <end position="28"/>
    </location>
</feature>
<feature type="compositionally biased region" description="Basic and acidic residues" evidence="1">
    <location>
        <begin position="1"/>
        <end position="10"/>
    </location>
</feature>
<feature type="region of interest" description="Disordered" evidence="1">
    <location>
        <begin position="44"/>
        <end position="67"/>
    </location>
</feature>
<feature type="transmembrane region" description="Helical" evidence="2">
    <location>
        <begin position="103"/>
        <end position="123"/>
    </location>
</feature>
<accession>A0A4R2H846</accession>
<dbReference type="EMBL" id="SLWN01000009">
    <property type="protein sequence ID" value="TCO23189.1"/>
    <property type="molecule type" value="Genomic_DNA"/>
</dbReference>
<keyword evidence="2" id="KW-0812">Transmembrane</keyword>
<organism evidence="3 4">
    <name type="scientific">Kribbella steppae</name>
    <dbReference type="NCBI Taxonomy" id="2512223"/>
    <lineage>
        <taxon>Bacteria</taxon>
        <taxon>Bacillati</taxon>
        <taxon>Actinomycetota</taxon>
        <taxon>Actinomycetes</taxon>
        <taxon>Propionibacteriales</taxon>
        <taxon>Kribbellaceae</taxon>
        <taxon>Kribbella</taxon>
    </lineage>
</organism>
<comment type="caution">
    <text evidence="3">The sequence shown here is derived from an EMBL/GenBank/DDBJ whole genome shotgun (WGS) entry which is preliminary data.</text>
</comment>
<proteinExistence type="predicted"/>
<protein>
    <submittedName>
        <fullName evidence="3">Uncharacterized protein DUF3159</fullName>
    </submittedName>
</protein>
<keyword evidence="2" id="KW-1133">Transmembrane helix</keyword>
<sequence length="282" mass="30987">MAEPTSRRDEVEDDPQAEDGPRRHLDEHLDEKLVEMLRPEVEAAESVLTGDDDTDGAKTAEPTKPQTTDKDFFHALGGWGALLDIGLPWIAFLIVYAASDHDLRLALIVAVACGAAVAVLRILRKQPLRNVAGGFVGVLISAWVANRTGNAKDVYLPGFFTNLAYFALYALTVLFRWPLFGVLYGVITQTGTAWRRDPAMLKGFTRATLVFAGLFALRLIVQVPLYLVDALNALGIAKVGMGLPLYALALWLAYAVLRGSLPPDKWDEARDHVTHLLRGNRK</sequence>
<name>A0A4R2H846_9ACTN</name>
<reference evidence="3 4" key="1">
    <citation type="journal article" date="2015" name="Stand. Genomic Sci.">
        <title>Genomic Encyclopedia of Bacterial and Archaeal Type Strains, Phase III: the genomes of soil and plant-associated and newly described type strains.</title>
        <authorList>
            <person name="Whitman W.B."/>
            <person name="Woyke T."/>
            <person name="Klenk H.P."/>
            <person name="Zhou Y."/>
            <person name="Lilburn T.G."/>
            <person name="Beck B.J."/>
            <person name="De Vos P."/>
            <person name="Vandamme P."/>
            <person name="Eisen J.A."/>
            <person name="Garrity G."/>
            <person name="Hugenholtz P."/>
            <person name="Kyrpides N.C."/>
        </authorList>
    </citation>
    <scope>NUCLEOTIDE SEQUENCE [LARGE SCALE GENOMIC DNA]</scope>
    <source>
        <strain evidence="3 4">VKM Ac-2572</strain>
    </source>
</reference>
<evidence type="ECO:0000313" key="3">
    <source>
        <dbReference type="EMBL" id="TCO23189.1"/>
    </source>
</evidence>
<keyword evidence="4" id="KW-1185">Reference proteome</keyword>
<feature type="region of interest" description="Disordered" evidence="1">
    <location>
        <begin position="1"/>
        <end position="28"/>
    </location>
</feature>
<feature type="transmembrane region" description="Helical" evidence="2">
    <location>
        <begin position="233"/>
        <end position="257"/>
    </location>
</feature>
<feature type="transmembrane region" description="Helical" evidence="2">
    <location>
        <begin position="208"/>
        <end position="227"/>
    </location>
</feature>
<dbReference type="RefSeq" id="WP_132211812.1">
    <property type="nucleotide sequence ID" value="NZ_SLWN01000009.1"/>
</dbReference>
<gene>
    <name evidence="3" type="ORF">EV652_10912</name>
</gene>
<dbReference type="InterPro" id="IPR016566">
    <property type="entry name" value="UCP010219"/>
</dbReference>
<dbReference type="Pfam" id="PF11361">
    <property type="entry name" value="DUF3159"/>
    <property type="match status" value="1"/>
</dbReference>
<dbReference type="OrthoDB" id="5244221at2"/>
<evidence type="ECO:0000256" key="2">
    <source>
        <dbReference type="SAM" id="Phobius"/>
    </source>
</evidence>
<feature type="transmembrane region" description="Helical" evidence="2">
    <location>
        <begin position="130"/>
        <end position="146"/>
    </location>
</feature>
<evidence type="ECO:0000256" key="1">
    <source>
        <dbReference type="SAM" id="MobiDB-lite"/>
    </source>
</evidence>
<dbReference type="Proteomes" id="UP000294508">
    <property type="component" value="Unassembled WGS sequence"/>
</dbReference>